<keyword evidence="3" id="KW-1185">Reference proteome</keyword>
<accession>A0AA39X2D8</accession>
<evidence type="ECO:0000313" key="2">
    <source>
        <dbReference type="EMBL" id="KAK0626011.1"/>
    </source>
</evidence>
<feature type="region of interest" description="Disordered" evidence="1">
    <location>
        <begin position="1"/>
        <end position="55"/>
    </location>
</feature>
<evidence type="ECO:0000256" key="1">
    <source>
        <dbReference type="SAM" id="MobiDB-lite"/>
    </source>
</evidence>
<gene>
    <name evidence="2" type="ORF">B0T14DRAFT_90374</name>
</gene>
<feature type="compositionally biased region" description="Polar residues" evidence="1">
    <location>
        <begin position="1"/>
        <end position="20"/>
    </location>
</feature>
<comment type="caution">
    <text evidence="2">The sequence shown here is derived from an EMBL/GenBank/DDBJ whole genome shotgun (WGS) entry which is preliminary data.</text>
</comment>
<dbReference type="EMBL" id="JAULSU010000002">
    <property type="protein sequence ID" value="KAK0626011.1"/>
    <property type="molecule type" value="Genomic_DNA"/>
</dbReference>
<sequence length="130" mass="14104">MQRSQARQRNLRSTASTSTPWPGERCQPCWMSADGNSPALRARTTPPSADQSLGAGPLHATQVSVAPLVGHQVLWSAPLELIASESVVVLQAGWAQLRTLCGAERGPRRRRYESSMHKRRGGNPTQNPPA</sequence>
<feature type="region of interest" description="Disordered" evidence="1">
    <location>
        <begin position="105"/>
        <end position="130"/>
    </location>
</feature>
<name>A0AA39X2D8_9PEZI</name>
<feature type="compositionally biased region" description="Basic residues" evidence="1">
    <location>
        <begin position="107"/>
        <end position="121"/>
    </location>
</feature>
<proteinExistence type="predicted"/>
<reference evidence="2" key="1">
    <citation type="submission" date="2023-06" db="EMBL/GenBank/DDBJ databases">
        <title>Genome-scale phylogeny and comparative genomics of the fungal order Sordariales.</title>
        <authorList>
            <consortium name="Lawrence Berkeley National Laboratory"/>
            <person name="Hensen N."/>
            <person name="Bonometti L."/>
            <person name="Westerberg I."/>
            <person name="Brannstrom I.O."/>
            <person name="Guillou S."/>
            <person name="Cros-Aarteil S."/>
            <person name="Calhoun S."/>
            <person name="Haridas S."/>
            <person name="Kuo A."/>
            <person name="Mondo S."/>
            <person name="Pangilinan J."/>
            <person name="Riley R."/>
            <person name="Labutti K."/>
            <person name="Andreopoulos B."/>
            <person name="Lipzen A."/>
            <person name="Chen C."/>
            <person name="Yanf M."/>
            <person name="Daum C."/>
            <person name="Ng V."/>
            <person name="Clum A."/>
            <person name="Steindorff A."/>
            <person name="Ohm R."/>
            <person name="Martin F."/>
            <person name="Silar P."/>
            <person name="Natvig D."/>
            <person name="Lalanne C."/>
            <person name="Gautier V."/>
            <person name="Ament-Velasquez S.L."/>
            <person name="Kruys A."/>
            <person name="Hutchinson M.I."/>
            <person name="Powell A.J."/>
            <person name="Barry K."/>
            <person name="Miller A.N."/>
            <person name="Grigoriev I.V."/>
            <person name="Debuchy R."/>
            <person name="Gladieux P."/>
            <person name="Thoren M.H."/>
            <person name="Johannesson H."/>
        </authorList>
    </citation>
    <scope>NUCLEOTIDE SEQUENCE</scope>
    <source>
        <strain evidence="2">CBS 606.72</strain>
    </source>
</reference>
<dbReference type="Proteomes" id="UP001175000">
    <property type="component" value="Unassembled WGS sequence"/>
</dbReference>
<protein>
    <submittedName>
        <fullName evidence="2">Uncharacterized protein</fullName>
    </submittedName>
</protein>
<dbReference type="AlphaFoldDB" id="A0AA39X2D8"/>
<evidence type="ECO:0000313" key="3">
    <source>
        <dbReference type="Proteomes" id="UP001175000"/>
    </source>
</evidence>
<organism evidence="2 3">
    <name type="scientific">Immersiella caudata</name>
    <dbReference type="NCBI Taxonomy" id="314043"/>
    <lineage>
        <taxon>Eukaryota</taxon>
        <taxon>Fungi</taxon>
        <taxon>Dikarya</taxon>
        <taxon>Ascomycota</taxon>
        <taxon>Pezizomycotina</taxon>
        <taxon>Sordariomycetes</taxon>
        <taxon>Sordariomycetidae</taxon>
        <taxon>Sordariales</taxon>
        <taxon>Lasiosphaeriaceae</taxon>
        <taxon>Immersiella</taxon>
    </lineage>
</organism>